<dbReference type="Proteomes" id="UP000324222">
    <property type="component" value="Unassembled WGS sequence"/>
</dbReference>
<accession>A0A5B7E754</accession>
<proteinExistence type="predicted"/>
<organism evidence="1 2">
    <name type="scientific">Portunus trituberculatus</name>
    <name type="common">Swimming crab</name>
    <name type="synonym">Neptunus trituberculatus</name>
    <dbReference type="NCBI Taxonomy" id="210409"/>
    <lineage>
        <taxon>Eukaryota</taxon>
        <taxon>Metazoa</taxon>
        <taxon>Ecdysozoa</taxon>
        <taxon>Arthropoda</taxon>
        <taxon>Crustacea</taxon>
        <taxon>Multicrustacea</taxon>
        <taxon>Malacostraca</taxon>
        <taxon>Eumalacostraca</taxon>
        <taxon>Eucarida</taxon>
        <taxon>Decapoda</taxon>
        <taxon>Pleocyemata</taxon>
        <taxon>Brachyura</taxon>
        <taxon>Eubrachyura</taxon>
        <taxon>Portunoidea</taxon>
        <taxon>Portunidae</taxon>
        <taxon>Portuninae</taxon>
        <taxon>Portunus</taxon>
    </lineage>
</organism>
<dbReference type="EMBL" id="VSRR010002042">
    <property type="protein sequence ID" value="MPC29249.1"/>
    <property type="molecule type" value="Genomic_DNA"/>
</dbReference>
<gene>
    <name evidence="1" type="ORF">E2C01_022473</name>
</gene>
<keyword evidence="2" id="KW-1185">Reference proteome</keyword>
<name>A0A5B7E754_PORTR</name>
<sequence length="67" mass="7108">MYTNLSTSSVIRDLVSHYEPSPGLVPFMALTCITSLTGESGGTGPPCTPLTQELKQIIGNARKVKAE</sequence>
<evidence type="ECO:0000313" key="1">
    <source>
        <dbReference type="EMBL" id="MPC29249.1"/>
    </source>
</evidence>
<protein>
    <submittedName>
        <fullName evidence="1">Uncharacterized protein</fullName>
    </submittedName>
</protein>
<evidence type="ECO:0000313" key="2">
    <source>
        <dbReference type="Proteomes" id="UP000324222"/>
    </source>
</evidence>
<comment type="caution">
    <text evidence="1">The sequence shown here is derived from an EMBL/GenBank/DDBJ whole genome shotgun (WGS) entry which is preliminary data.</text>
</comment>
<dbReference type="AlphaFoldDB" id="A0A5B7E754"/>
<reference evidence="1 2" key="1">
    <citation type="submission" date="2019-05" db="EMBL/GenBank/DDBJ databases">
        <title>Another draft genome of Portunus trituberculatus and its Hox gene families provides insights of decapod evolution.</title>
        <authorList>
            <person name="Jeong J.-H."/>
            <person name="Song I."/>
            <person name="Kim S."/>
            <person name="Choi T."/>
            <person name="Kim D."/>
            <person name="Ryu S."/>
            <person name="Kim W."/>
        </authorList>
    </citation>
    <scope>NUCLEOTIDE SEQUENCE [LARGE SCALE GENOMIC DNA]</scope>
    <source>
        <tissue evidence="1">Muscle</tissue>
    </source>
</reference>